<evidence type="ECO:0000256" key="1">
    <source>
        <dbReference type="SAM" id="MobiDB-lite"/>
    </source>
</evidence>
<organism evidence="2 3">
    <name type="scientific">Trichogramma brassicae</name>
    <dbReference type="NCBI Taxonomy" id="86971"/>
    <lineage>
        <taxon>Eukaryota</taxon>
        <taxon>Metazoa</taxon>
        <taxon>Ecdysozoa</taxon>
        <taxon>Arthropoda</taxon>
        <taxon>Hexapoda</taxon>
        <taxon>Insecta</taxon>
        <taxon>Pterygota</taxon>
        <taxon>Neoptera</taxon>
        <taxon>Endopterygota</taxon>
        <taxon>Hymenoptera</taxon>
        <taxon>Apocrita</taxon>
        <taxon>Proctotrupomorpha</taxon>
        <taxon>Chalcidoidea</taxon>
        <taxon>Trichogrammatidae</taxon>
        <taxon>Trichogramma</taxon>
    </lineage>
</organism>
<accession>A0A6H5J143</accession>
<feature type="compositionally biased region" description="Basic and acidic residues" evidence="1">
    <location>
        <begin position="131"/>
        <end position="141"/>
    </location>
</feature>
<sequence length="141" mass="16162">MLSISTMCIRHVSQFNKACKFYSFLFSYLYSNPRQKAQQEEEEAEAEQVRLPADRRLSAHQVGAAAAGPQSSGYTQRQGRRTQPHEPHPRGHRRPAQHHRRRRWQRSLPEQGRPGQSAADQVQEKTPAGLRRPDRRGGNAL</sequence>
<evidence type="ECO:0000313" key="2">
    <source>
        <dbReference type="EMBL" id="CAB0043818.1"/>
    </source>
</evidence>
<keyword evidence="3" id="KW-1185">Reference proteome</keyword>
<gene>
    <name evidence="2" type="ORF">TBRA_LOCUS15406</name>
</gene>
<protein>
    <submittedName>
        <fullName evidence="2">Uncharacterized protein</fullName>
    </submittedName>
</protein>
<feature type="region of interest" description="Disordered" evidence="1">
    <location>
        <begin position="35"/>
        <end position="141"/>
    </location>
</feature>
<dbReference type="Proteomes" id="UP000479190">
    <property type="component" value="Unassembled WGS sequence"/>
</dbReference>
<dbReference type="EMBL" id="CADCXV010001349">
    <property type="protein sequence ID" value="CAB0043818.1"/>
    <property type="molecule type" value="Genomic_DNA"/>
</dbReference>
<dbReference type="AlphaFoldDB" id="A0A6H5J143"/>
<name>A0A6H5J143_9HYME</name>
<feature type="compositionally biased region" description="Basic residues" evidence="1">
    <location>
        <begin position="90"/>
        <end position="105"/>
    </location>
</feature>
<proteinExistence type="predicted"/>
<evidence type="ECO:0000313" key="3">
    <source>
        <dbReference type="Proteomes" id="UP000479190"/>
    </source>
</evidence>
<reference evidence="2 3" key="1">
    <citation type="submission" date="2020-02" db="EMBL/GenBank/DDBJ databases">
        <authorList>
            <person name="Ferguson B K."/>
        </authorList>
    </citation>
    <scope>NUCLEOTIDE SEQUENCE [LARGE SCALE GENOMIC DNA]</scope>
</reference>